<accession>Q7RQU0</accession>
<reference evidence="1 2" key="1">
    <citation type="journal article" date="2002" name="Nature">
        <title>Genome sequence and comparative analysis of the model rodent malaria parasite Plasmodium yoelii yoelii.</title>
        <authorList>
            <person name="Carlton J.M."/>
            <person name="Angiuoli S.V."/>
            <person name="Suh B.B."/>
            <person name="Kooij T.W."/>
            <person name="Pertea M."/>
            <person name="Silva J.C."/>
            <person name="Ermolaeva M.D."/>
            <person name="Allen J.E."/>
            <person name="Selengut J.D."/>
            <person name="Koo H.L."/>
            <person name="Peterson J.D."/>
            <person name="Pop M."/>
            <person name="Kosack D.S."/>
            <person name="Shumway M.F."/>
            <person name="Bidwell S.L."/>
            <person name="Shallom S.J."/>
            <person name="van Aken S.E."/>
            <person name="Riedmuller S.B."/>
            <person name="Feldblyum T.V."/>
            <person name="Cho J.K."/>
            <person name="Quackenbush J."/>
            <person name="Sedegah M."/>
            <person name="Shoaibi A."/>
            <person name="Cummings L.M."/>
            <person name="Florens L."/>
            <person name="Yates J.R."/>
            <person name="Raine J.D."/>
            <person name="Sinden R.E."/>
            <person name="Harris M.A."/>
            <person name="Cunningham D.A."/>
            <person name="Preiser P.R."/>
            <person name="Bergman L.W."/>
            <person name="Vaidya A.B."/>
            <person name="van Lin L.H."/>
            <person name="Janse C.J."/>
            <person name="Waters A.P."/>
            <person name="Smith H.O."/>
            <person name="White O.R."/>
            <person name="Salzberg S.L."/>
            <person name="Venter J.C."/>
            <person name="Fraser C.M."/>
            <person name="Hoffman S.L."/>
            <person name="Gardner M.J."/>
            <person name="Carucci D.J."/>
        </authorList>
    </citation>
    <scope>NUCLEOTIDE SEQUENCE [LARGE SCALE GENOMIC DNA]</scope>
    <source>
        <strain evidence="1 2">17XNL</strain>
    </source>
</reference>
<comment type="caution">
    <text evidence="1">The sequence shown here is derived from an EMBL/GenBank/DDBJ whole genome shotgun (WGS) entry which is preliminary data.</text>
</comment>
<keyword evidence="2" id="KW-1185">Reference proteome</keyword>
<evidence type="ECO:0000313" key="1">
    <source>
        <dbReference type="EMBL" id="EAA19801.1"/>
    </source>
</evidence>
<name>Q7RQU0_PLAYO</name>
<dbReference type="AlphaFoldDB" id="Q7RQU0"/>
<protein>
    <submittedName>
        <fullName evidence="1">Uncharacterized protein</fullName>
    </submittedName>
</protein>
<dbReference type="EMBL" id="AABL01000269">
    <property type="protein sequence ID" value="EAA19801.1"/>
    <property type="molecule type" value="Genomic_DNA"/>
</dbReference>
<organism evidence="1 2">
    <name type="scientific">Plasmodium yoelii yoelii</name>
    <dbReference type="NCBI Taxonomy" id="73239"/>
    <lineage>
        <taxon>Eukaryota</taxon>
        <taxon>Sar</taxon>
        <taxon>Alveolata</taxon>
        <taxon>Apicomplexa</taxon>
        <taxon>Aconoidasida</taxon>
        <taxon>Haemosporida</taxon>
        <taxon>Plasmodiidae</taxon>
        <taxon>Plasmodium</taxon>
        <taxon>Plasmodium (Vinckeia)</taxon>
    </lineage>
</organism>
<proteinExistence type="predicted"/>
<sequence length="52" mass="5871">MQPVEDSSGSESSAKTILNIIEEIRANNIVFIFSIAYLQLYIDKAYFSLLLT</sequence>
<dbReference type="PaxDb" id="73239-Q7RQU0"/>
<dbReference type="InParanoid" id="Q7RQU0"/>
<gene>
    <name evidence="1" type="ORF">PY01000</name>
</gene>
<evidence type="ECO:0000313" key="2">
    <source>
        <dbReference type="Proteomes" id="UP000008553"/>
    </source>
</evidence>
<dbReference type="Proteomes" id="UP000008553">
    <property type="component" value="Unassembled WGS sequence"/>
</dbReference>